<comment type="caution">
    <text evidence="1">The sequence shown here is derived from an EMBL/GenBank/DDBJ whole genome shotgun (WGS) entry which is preliminary data.</text>
</comment>
<dbReference type="Proteomes" id="UP001239111">
    <property type="component" value="Chromosome 3"/>
</dbReference>
<dbReference type="EMBL" id="CM056743">
    <property type="protein sequence ID" value="KAJ8669692.1"/>
    <property type="molecule type" value="Genomic_DNA"/>
</dbReference>
<gene>
    <name evidence="1" type="ORF">QAD02_000951</name>
</gene>
<evidence type="ECO:0000313" key="1">
    <source>
        <dbReference type="EMBL" id="KAJ8669692.1"/>
    </source>
</evidence>
<organism evidence="1 2">
    <name type="scientific">Eretmocerus hayati</name>
    <dbReference type="NCBI Taxonomy" id="131215"/>
    <lineage>
        <taxon>Eukaryota</taxon>
        <taxon>Metazoa</taxon>
        <taxon>Ecdysozoa</taxon>
        <taxon>Arthropoda</taxon>
        <taxon>Hexapoda</taxon>
        <taxon>Insecta</taxon>
        <taxon>Pterygota</taxon>
        <taxon>Neoptera</taxon>
        <taxon>Endopterygota</taxon>
        <taxon>Hymenoptera</taxon>
        <taxon>Apocrita</taxon>
        <taxon>Proctotrupomorpha</taxon>
        <taxon>Chalcidoidea</taxon>
        <taxon>Aphelinidae</taxon>
        <taxon>Aphelininae</taxon>
        <taxon>Eretmocerus</taxon>
    </lineage>
</organism>
<proteinExistence type="predicted"/>
<protein>
    <submittedName>
        <fullName evidence="1">Uncharacterized protein</fullName>
    </submittedName>
</protein>
<evidence type="ECO:0000313" key="2">
    <source>
        <dbReference type="Proteomes" id="UP001239111"/>
    </source>
</evidence>
<sequence>MKRKRAAKTGPSKNRRIEEAANNNERATSDSALEREQPAPAHNQQERGRTSGTGSAVEGIFSIFSIFGFDDADSSDDPDGDQQFGAGAHAGNHQLPANSRSRLVARP</sequence>
<keyword evidence="2" id="KW-1185">Reference proteome</keyword>
<name>A0ACC2NEV8_9HYME</name>
<accession>A0ACC2NEV8</accession>
<reference evidence="1" key="1">
    <citation type="submission" date="2023-04" db="EMBL/GenBank/DDBJ databases">
        <title>A chromosome-level genome assembly of the parasitoid wasp Eretmocerus hayati.</title>
        <authorList>
            <person name="Zhong Y."/>
            <person name="Liu S."/>
            <person name="Liu Y."/>
        </authorList>
    </citation>
    <scope>NUCLEOTIDE SEQUENCE</scope>
    <source>
        <strain evidence="1">ZJU_SS_LIU_2023</strain>
    </source>
</reference>